<feature type="region of interest" description="Disordered" evidence="1">
    <location>
        <begin position="1"/>
        <end position="29"/>
    </location>
</feature>
<gene>
    <name evidence="2" type="ORF">CASFOL_032278</name>
</gene>
<comment type="caution">
    <text evidence="2">The sequence shown here is derived from an EMBL/GenBank/DDBJ whole genome shotgun (WGS) entry which is preliminary data.</text>
</comment>
<evidence type="ECO:0000313" key="2">
    <source>
        <dbReference type="EMBL" id="KAL3623462.1"/>
    </source>
</evidence>
<sequence>MTRNIKLRQSSSSASGRRQPLLENSDYSSRGGVRNSRFAEVAGRTTAECAAVCCCCPCGLVDLLVMAVYKLPAGICRKALRKKRRQRLAKMGLGPPRKCGCDENEMHIHAVTPTASMVRAMELSAENPEVMELDKEMTEMFYGGGFWRSPSRRNEDEAH</sequence>
<keyword evidence="3" id="KW-1185">Reference proteome</keyword>
<dbReference type="PANTHER" id="PTHR33264:SF8">
    <property type="entry name" value="EXPRESSED PROTEIN"/>
    <property type="match status" value="1"/>
</dbReference>
<evidence type="ECO:0000313" key="3">
    <source>
        <dbReference type="Proteomes" id="UP001632038"/>
    </source>
</evidence>
<accession>A0ABD3C3S0</accession>
<evidence type="ECO:0000256" key="1">
    <source>
        <dbReference type="SAM" id="MobiDB-lite"/>
    </source>
</evidence>
<dbReference type="Proteomes" id="UP001632038">
    <property type="component" value="Unassembled WGS sequence"/>
</dbReference>
<organism evidence="2 3">
    <name type="scientific">Castilleja foliolosa</name>
    <dbReference type="NCBI Taxonomy" id="1961234"/>
    <lineage>
        <taxon>Eukaryota</taxon>
        <taxon>Viridiplantae</taxon>
        <taxon>Streptophyta</taxon>
        <taxon>Embryophyta</taxon>
        <taxon>Tracheophyta</taxon>
        <taxon>Spermatophyta</taxon>
        <taxon>Magnoliopsida</taxon>
        <taxon>eudicotyledons</taxon>
        <taxon>Gunneridae</taxon>
        <taxon>Pentapetalae</taxon>
        <taxon>asterids</taxon>
        <taxon>lamiids</taxon>
        <taxon>Lamiales</taxon>
        <taxon>Orobanchaceae</taxon>
        <taxon>Pedicularideae</taxon>
        <taxon>Castillejinae</taxon>
        <taxon>Castilleja</taxon>
    </lineage>
</organism>
<dbReference type="EMBL" id="JAVIJP010000054">
    <property type="protein sequence ID" value="KAL3623462.1"/>
    <property type="molecule type" value="Genomic_DNA"/>
</dbReference>
<name>A0ABD3C3S0_9LAMI</name>
<reference evidence="3" key="1">
    <citation type="journal article" date="2024" name="IScience">
        <title>Strigolactones Initiate the Formation of Haustorium-like Structures in Castilleja.</title>
        <authorList>
            <person name="Buerger M."/>
            <person name="Peterson D."/>
            <person name="Chory J."/>
        </authorList>
    </citation>
    <scope>NUCLEOTIDE SEQUENCE [LARGE SCALE GENOMIC DNA]</scope>
</reference>
<protein>
    <submittedName>
        <fullName evidence="2">Uncharacterized protein</fullName>
    </submittedName>
</protein>
<dbReference type="PANTHER" id="PTHR33264">
    <property type="entry name" value="EXPRESSED PROTEIN"/>
    <property type="match status" value="1"/>
</dbReference>
<dbReference type="AlphaFoldDB" id="A0ABD3C3S0"/>
<proteinExistence type="predicted"/>